<keyword evidence="2" id="KW-1185">Reference proteome</keyword>
<dbReference type="AlphaFoldDB" id="A0A917E9C7"/>
<reference evidence="1" key="2">
    <citation type="submission" date="2020-09" db="EMBL/GenBank/DDBJ databases">
        <authorList>
            <person name="Sun Q."/>
            <person name="Zhou Y."/>
        </authorList>
    </citation>
    <scope>NUCLEOTIDE SEQUENCE</scope>
    <source>
        <strain evidence="1">CGMCC 1.15367</strain>
    </source>
</reference>
<dbReference type="Proteomes" id="UP000644699">
    <property type="component" value="Unassembled WGS sequence"/>
</dbReference>
<sequence>MFSRMAADSVLPSRPSDVHDNAWHLVYRAVEHGPLRNACVNSNILRQLPKVLAEMAPLIPRMQTKRHLADYDPICSFTAQEVADDIDECEAAIQTFMAAPEADRRAFVAFVLFRLR</sequence>
<comment type="caution">
    <text evidence="1">The sequence shown here is derived from an EMBL/GenBank/DDBJ whole genome shotgun (WGS) entry which is preliminary data.</text>
</comment>
<accession>A0A917E9C7</accession>
<organism evidence="1 2">
    <name type="scientific">Aureimonas endophytica</name>
    <dbReference type="NCBI Taxonomy" id="2027858"/>
    <lineage>
        <taxon>Bacteria</taxon>
        <taxon>Pseudomonadati</taxon>
        <taxon>Pseudomonadota</taxon>
        <taxon>Alphaproteobacteria</taxon>
        <taxon>Hyphomicrobiales</taxon>
        <taxon>Aurantimonadaceae</taxon>
        <taxon>Aureimonas</taxon>
    </lineage>
</organism>
<gene>
    <name evidence="1" type="ORF">GCM10011390_35810</name>
</gene>
<evidence type="ECO:0000313" key="2">
    <source>
        <dbReference type="Proteomes" id="UP000644699"/>
    </source>
</evidence>
<reference evidence="1" key="1">
    <citation type="journal article" date="2014" name="Int. J. Syst. Evol. Microbiol.">
        <title>Complete genome sequence of Corynebacterium casei LMG S-19264T (=DSM 44701T), isolated from a smear-ripened cheese.</title>
        <authorList>
            <consortium name="US DOE Joint Genome Institute (JGI-PGF)"/>
            <person name="Walter F."/>
            <person name="Albersmeier A."/>
            <person name="Kalinowski J."/>
            <person name="Ruckert C."/>
        </authorList>
    </citation>
    <scope>NUCLEOTIDE SEQUENCE</scope>
    <source>
        <strain evidence="1">CGMCC 1.15367</strain>
    </source>
</reference>
<dbReference type="EMBL" id="BMIQ01000006">
    <property type="protein sequence ID" value="GGE13556.1"/>
    <property type="molecule type" value="Genomic_DNA"/>
</dbReference>
<protein>
    <submittedName>
        <fullName evidence="1">Uncharacterized protein</fullName>
    </submittedName>
</protein>
<name>A0A917E9C7_9HYPH</name>
<evidence type="ECO:0000313" key="1">
    <source>
        <dbReference type="EMBL" id="GGE13556.1"/>
    </source>
</evidence>
<proteinExistence type="predicted"/>